<dbReference type="EMBL" id="AP028127">
    <property type="protein sequence ID" value="BEH90006.1"/>
    <property type="molecule type" value="Genomic_DNA"/>
</dbReference>
<proteinExistence type="predicted"/>
<organism evidence="1 2">
    <name type="scientific">Turicibacter faecis</name>
    <dbReference type="NCBI Taxonomy" id="2963365"/>
    <lineage>
        <taxon>Bacteria</taxon>
        <taxon>Bacillati</taxon>
        <taxon>Bacillota</taxon>
        <taxon>Erysipelotrichia</taxon>
        <taxon>Erysipelotrichales</taxon>
        <taxon>Turicibacteraceae</taxon>
        <taxon>Turicibacter</taxon>
    </lineage>
</organism>
<dbReference type="Proteomes" id="UP001432099">
    <property type="component" value="Chromosome"/>
</dbReference>
<protein>
    <submittedName>
        <fullName evidence="1">Uncharacterized protein</fullName>
    </submittedName>
</protein>
<evidence type="ECO:0000313" key="1">
    <source>
        <dbReference type="EMBL" id="BEH90006.1"/>
    </source>
</evidence>
<name>A0ABM8IG96_9FIRM</name>
<sequence>MIIYPIKKPKKRSVNVKWEINNSEKNATKYLFFPSLINFSTPYRTNGTKNNNSMVTNSVKLLKYHPLNKYKMHAIIIV</sequence>
<keyword evidence="2" id="KW-1185">Reference proteome</keyword>
<evidence type="ECO:0000313" key="2">
    <source>
        <dbReference type="Proteomes" id="UP001432099"/>
    </source>
</evidence>
<accession>A0ABM8IG96</accession>
<reference evidence="1" key="1">
    <citation type="journal article" date="2024" name="Int. J. Syst. Evol. Microbiol.">
        <title>Turicibacter faecis sp. nov., isolated from faeces of heart failure mouse model.</title>
        <authorList>
            <person name="Imamura Y."/>
            <person name="Motooka D."/>
            <person name="Nakajima Y."/>
            <person name="Ito S."/>
            <person name="Kitakaze M."/>
            <person name="Iida T."/>
            <person name="Nakamura S."/>
        </authorList>
    </citation>
    <scope>NUCLEOTIDE SEQUENCE</scope>
    <source>
        <strain evidence="1">TC023</strain>
    </source>
</reference>
<gene>
    <name evidence="1" type="ORF">T23_01080</name>
</gene>